<keyword evidence="8" id="KW-1185">Reference proteome</keyword>
<feature type="active site" description="Proton acceptor" evidence="3">
    <location>
        <position position="190"/>
    </location>
</feature>
<dbReference type="PANTHER" id="PTHR11782:SF3">
    <property type="entry name" value="APYRASE 6-RELATED"/>
    <property type="match status" value="1"/>
</dbReference>
<dbReference type="Gene3D" id="3.30.420.150">
    <property type="entry name" value="Exopolyphosphatase. Domain 2"/>
    <property type="match status" value="1"/>
</dbReference>
<dbReference type="AlphaFoldDB" id="A0ABD0UFN3"/>
<dbReference type="PROSITE" id="PS01238">
    <property type="entry name" value="GDA1_CD39_NTPASE"/>
    <property type="match status" value="1"/>
</dbReference>
<reference evidence="7 8" key="1">
    <citation type="journal article" date="2024" name="Plant Biotechnol. J.">
        <title>Dendrobium thyrsiflorum genome and its molecular insights into genes involved in important horticultural traits.</title>
        <authorList>
            <person name="Chen B."/>
            <person name="Wang J.Y."/>
            <person name="Zheng P.J."/>
            <person name="Li K.L."/>
            <person name="Liang Y.M."/>
            <person name="Chen X.F."/>
            <person name="Zhang C."/>
            <person name="Zhao X."/>
            <person name="He X."/>
            <person name="Zhang G.Q."/>
            <person name="Liu Z.J."/>
            <person name="Xu Q."/>
        </authorList>
    </citation>
    <scope>NUCLEOTIDE SEQUENCE [LARGE SCALE GENOMIC DNA]</scope>
    <source>
        <strain evidence="7">GZMU011</strain>
    </source>
</reference>
<feature type="transmembrane region" description="Helical" evidence="6">
    <location>
        <begin position="37"/>
        <end position="55"/>
    </location>
</feature>
<dbReference type="Gene3D" id="3.30.420.40">
    <property type="match status" value="1"/>
</dbReference>
<keyword evidence="6" id="KW-0812">Transmembrane</keyword>
<organism evidence="7 8">
    <name type="scientific">Dendrobium thyrsiflorum</name>
    <name type="common">Pinecone-like raceme dendrobium</name>
    <name type="synonym">Orchid</name>
    <dbReference type="NCBI Taxonomy" id="117978"/>
    <lineage>
        <taxon>Eukaryota</taxon>
        <taxon>Viridiplantae</taxon>
        <taxon>Streptophyta</taxon>
        <taxon>Embryophyta</taxon>
        <taxon>Tracheophyta</taxon>
        <taxon>Spermatophyta</taxon>
        <taxon>Magnoliopsida</taxon>
        <taxon>Liliopsida</taxon>
        <taxon>Asparagales</taxon>
        <taxon>Orchidaceae</taxon>
        <taxon>Epidendroideae</taxon>
        <taxon>Malaxideae</taxon>
        <taxon>Dendrobiinae</taxon>
        <taxon>Dendrobium</taxon>
    </lineage>
</organism>
<evidence type="ECO:0000256" key="5">
    <source>
        <dbReference type="RuleBase" id="RU003833"/>
    </source>
</evidence>
<feature type="transmembrane region" description="Helical" evidence="6">
    <location>
        <begin position="478"/>
        <end position="499"/>
    </location>
</feature>
<dbReference type="Proteomes" id="UP001552299">
    <property type="component" value="Unassembled WGS sequence"/>
</dbReference>
<keyword evidence="4" id="KW-0547">Nucleotide-binding</keyword>
<comment type="caution">
    <text evidence="7">The sequence shown here is derived from an EMBL/GenBank/DDBJ whole genome shotgun (WGS) entry which is preliminary data.</text>
</comment>
<evidence type="ECO:0000256" key="4">
    <source>
        <dbReference type="PIRSR" id="PIRSR600407-2"/>
    </source>
</evidence>
<gene>
    <name evidence="7" type="ORF">M5K25_023664</name>
</gene>
<dbReference type="InterPro" id="IPR000407">
    <property type="entry name" value="GDA1_CD39_NTPase"/>
</dbReference>
<keyword evidence="4" id="KW-0067">ATP-binding</keyword>
<evidence type="ECO:0000313" key="8">
    <source>
        <dbReference type="Proteomes" id="UP001552299"/>
    </source>
</evidence>
<keyword evidence="6" id="KW-1133">Transmembrane helix</keyword>
<dbReference type="EMBL" id="JANQDX010000017">
    <property type="protein sequence ID" value="KAL0909132.1"/>
    <property type="molecule type" value="Genomic_DNA"/>
</dbReference>
<evidence type="ECO:0000313" key="7">
    <source>
        <dbReference type="EMBL" id="KAL0909132.1"/>
    </source>
</evidence>
<evidence type="ECO:0000256" key="2">
    <source>
        <dbReference type="ARBA" id="ARBA00022801"/>
    </source>
</evidence>
<keyword evidence="2 5" id="KW-0378">Hydrolase</keyword>
<comment type="similarity">
    <text evidence="1 5">Belongs to the GDA1/CD39 NTPase family.</text>
</comment>
<keyword evidence="6" id="KW-0472">Membrane</keyword>
<dbReference type="Pfam" id="PF01150">
    <property type="entry name" value="GDA1_CD39"/>
    <property type="match status" value="1"/>
</dbReference>
<evidence type="ECO:0000256" key="3">
    <source>
        <dbReference type="PIRSR" id="PIRSR600407-1"/>
    </source>
</evidence>
<accession>A0ABD0UFN3</accession>
<dbReference type="GO" id="GO:0016787">
    <property type="term" value="F:hydrolase activity"/>
    <property type="evidence" value="ECO:0007669"/>
    <property type="project" value="UniProtKB-KW"/>
</dbReference>
<sequence>MEAVAKLPRRASSPPRLFFSSRTPVAPLNRKQHHPNIWIFFSVAAAVSLFLYVLVASKRIDSLRFSVVIDAGSTGTRLHVYGYTISPETKLPVLDQASTSEMKVRPGLSSYSGDPSSAGTALVELLDFGKGKIPKNQWGNTEIRLMATAGLRMLDDGVREKILDSCRRVLTTSGFQFRDDWASVISGSDEGVFAWVAANYALDMLGRDLQETTGIIELGGASAQITFATRESLPSEFSHIVKFGGATYNLYSNSFLGLGQNVAHESVKKLLSSKGRTSEESPASRVYTDPCSPSGYSHTGMSPAVSVVIPSSSLERQSIAHASGNFSECKSAALLLLQKEKDRCLYQQCKLGSSYVPNLQGRFLATENFFFTSKFFGLGPMPILSDLESAGQKFCEEDWMKLKSKYQTLAEEDFTKYCFSAAYIVALLHDSLGIAMTDKGLWFSDNVQNIQVDWALGAFIMKTMEQMGWIAFISHDNFFTLFGIIVLSSLLSFAIWLILRLRNPQLKTVYDLEKGRYIVTKVSR</sequence>
<protein>
    <recommendedName>
        <fullName evidence="9">Apyrase 6</fullName>
    </recommendedName>
</protein>
<evidence type="ECO:0000256" key="1">
    <source>
        <dbReference type="ARBA" id="ARBA00009283"/>
    </source>
</evidence>
<proteinExistence type="inferred from homology"/>
<evidence type="ECO:0000256" key="6">
    <source>
        <dbReference type="SAM" id="Phobius"/>
    </source>
</evidence>
<name>A0ABD0UFN3_DENTH</name>
<feature type="binding site" evidence="4">
    <location>
        <begin position="220"/>
        <end position="224"/>
    </location>
    <ligand>
        <name>ATP</name>
        <dbReference type="ChEBI" id="CHEBI:30616"/>
    </ligand>
</feature>
<evidence type="ECO:0008006" key="9">
    <source>
        <dbReference type="Google" id="ProtNLM"/>
    </source>
</evidence>
<dbReference type="PANTHER" id="PTHR11782">
    <property type="entry name" value="ADENOSINE/GUANOSINE DIPHOSPHATASE"/>
    <property type="match status" value="1"/>
</dbReference>